<accession>A0ABW4TU42</accession>
<evidence type="ECO:0000313" key="1">
    <source>
        <dbReference type="EMBL" id="MFD1949461.1"/>
    </source>
</evidence>
<dbReference type="EMBL" id="JBHUGS010000001">
    <property type="protein sequence ID" value="MFD1949461.1"/>
    <property type="molecule type" value="Genomic_DNA"/>
</dbReference>
<proteinExistence type="predicted"/>
<gene>
    <name evidence="1" type="ORF">ACFSGX_01605</name>
</gene>
<reference evidence="2" key="1">
    <citation type="journal article" date="2019" name="Int. J. Syst. Evol. Microbiol.">
        <title>The Global Catalogue of Microorganisms (GCM) 10K type strain sequencing project: providing services to taxonomists for standard genome sequencing and annotation.</title>
        <authorList>
            <consortium name="The Broad Institute Genomics Platform"/>
            <consortium name="The Broad Institute Genome Sequencing Center for Infectious Disease"/>
            <person name="Wu L."/>
            <person name="Ma J."/>
        </authorList>
    </citation>
    <scope>NUCLEOTIDE SEQUENCE [LARGE SCALE GENOMIC DNA]</scope>
    <source>
        <strain evidence="2">CGMCC 1.12702</strain>
    </source>
</reference>
<keyword evidence="2" id="KW-1185">Reference proteome</keyword>
<evidence type="ECO:0000313" key="2">
    <source>
        <dbReference type="Proteomes" id="UP001597400"/>
    </source>
</evidence>
<comment type="caution">
    <text evidence="1">The sequence shown here is derived from an EMBL/GenBank/DDBJ whole genome shotgun (WGS) entry which is preliminary data.</text>
</comment>
<dbReference type="Proteomes" id="UP001597400">
    <property type="component" value="Unassembled WGS sequence"/>
</dbReference>
<sequence length="94" mass="10314">MQRRLQEFGRPERIAVRRGVEGVAQGRRADALPDAEPGFSLSEQSRDALMMPSNLRKAVADETDKLLDATRSLGSAVTTTALGTWTSRSRASPW</sequence>
<protein>
    <submittedName>
        <fullName evidence="1">Uncharacterized protein</fullName>
    </submittedName>
</protein>
<name>A0ABW4TU42_9SPHN</name>
<organism evidence="1 2">
    <name type="scientific">Sphingomonas arantia</name>
    <dbReference type="NCBI Taxonomy" id="1460676"/>
    <lineage>
        <taxon>Bacteria</taxon>
        <taxon>Pseudomonadati</taxon>
        <taxon>Pseudomonadota</taxon>
        <taxon>Alphaproteobacteria</taxon>
        <taxon>Sphingomonadales</taxon>
        <taxon>Sphingomonadaceae</taxon>
        <taxon>Sphingomonas</taxon>
    </lineage>
</organism>